<gene>
    <name evidence="2" type="ORF">METZ01_LOCUS329646</name>
</gene>
<dbReference type="InterPro" id="IPR031680">
    <property type="entry name" value="Hepar_II_III_N"/>
</dbReference>
<name>A0A382PXI9_9ZZZZ</name>
<reference evidence="2" key="1">
    <citation type="submission" date="2018-05" db="EMBL/GenBank/DDBJ databases">
        <authorList>
            <person name="Lanie J.A."/>
            <person name="Ng W.-L."/>
            <person name="Kazmierczak K.M."/>
            <person name="Andrzejewski T.M."/>
            <person name="Davidsen T.M."/>
            <person name="Wayne K.J."/>
            <person name="Tettelin H."/>
            <person name="Glass J.I."/>
            <person name="Rusch D."/>
            <person name="Podicherti R."/>
            <person name="Tsui H.-C.T."/>
            <person name="Winkler M.E."/>
        </authorList>
    </citation>
    <scope>NUCLEOTIDE SEQUENCE</scope>
</reference>
<feature type="domain" description="Heparin-sulfate lyase N-terminal" evidence="1">
    <location>
        <begin position="112"/>
        <end position="227"/>
    </location>
</feature>
<dbReference type="Pfam" id="PF16889">
    <property type="entry name" value="Hepar_II_III_N"/>
    <property type="match status" value="1"/>
</dbReference>
<sequence length="243" mass="28491">MSSIWANRLRRAVRRPPTELFYHGKLEFKALKDRFRTSPIPTSAEESLPPKFGVKNITELWNVVAAQPFFLQTNLEKPNIFREQLKAEVDRITRASDEAIAFMFDFLGSGKTRQKANLSWQLDFKNNVVWPLDFFRDIDVLDKSRKSDIKMPWELSRLQWLTPVAQCYMLNGDERCAEFVRDVLVHWIDANPYGRGPNWAVTMEAAMRIYTWTWLFHIFHASKAWSELSYKSKLLGALYEHGV</sequence>
<dbReference type="AlphaFoldDB" id="A0A382PXI9"/>
<organism evidence="2">
    <name type="scientific">marine metagenome</name>
    <dbReference type="NCBI Taxonomy" id="408172"/>
    <lineage>
        <taxon>unclassified sequences</taxon>
        <taxon>metagenomes</taxon>
        <taxon>ecological metagenomes</taxon>
    </lineage>
</organism>
<accession>A0A382PXI9</accession>
<evidence type="ECO:0000313" key="2">
    <source>
        <dbReference type="EMBL" id="SVC76792.1"/>
    </source>
</evidence>
<dbReference type="PANTHER" id="PTHR39210">
    <property type="entry name" value="HEPARIN-SULFATE LYASE"/>
    <property type="match status" value="1"/>
</dbReference>
<feature type="non-terminal residue" evidence="2">
    <location>
        <position position="243"/>
    </location>
</feature>
<dbReference type="Gene3D" id="1.50.10.100">
    <property type="entry name" value="Chondroitin AC/alginate lyase"/>
    <property type="match status" value="1"/>
</dbReference>
<dbReference type="EMBL" id="UINC01109759">
    <property type="protein sequence ID" value="SVC76792.1"/>
    <property type="molecule type" value="Genomic_DNA"/>
</dbReference>
<proteinExistence type="predicted"/>
<dbReference type="PANTHER" id="PTHR39210:SF1">
    <property type="entry name" value="HEPARIN-SULFATE LYASE"/>
    <property type="match status" value="1"/>
</dbReference>
<protein>
    <recommendedName>
        <fullName evidence="1">Heparin-sulfate lyase N-terminal domain-containing protein</fullName>
    </recommendedName>
</protein>
<dbReference type="InterPro" id="IPR008929">
    <property type="entry name" value="Chondroitin_lyas"/>
</dbReference>
<dbReference type="SUPFAM" id="SSF48230">
    <property type="entry name" value="Chondroitin AC/alginate lyase"/>
    <property type="match status" value="1"/>
</dbReference>
<evidence type="ECO:0000259" key="1">
    <source>
        <dbReference type="Pfam" id="PF16889"/>
    </source>
</evidence>